<proteinExistence type="predicted"/>
<dbReference type="EMBL" id="QPFP01000071">
    <property type="protein sequence ID" value="TEB24069.1"/>
    <property type="molecule type" value="Genomic_DNA"/>
</dbReference>
<gene>
    <name evidence="2" type="ORF">FA13DRAFT_1797604</name>
</gene>
<dbReference type="Proteomes" id="UP000298030">
    <property type="component" value="Unassembled WGS sequence"/>
</dbReference>
<accession>A0A4Y7SS38</accession>
<feature type="region of interest" description="Disordered" evidence="1">
    <location>
        <begin position="220"/>
        <end position="265"/>
    </location>
</feature>
<dbReference type="AlphaFoldDB" id="A0A4Y7SS38"/>
<name>A0A4Y7SS38_COPMI</name>
<evidence type="ECO:0000256" key="1">
    <source>
        <dbReference type="SAM" id="MobiDB-lite"/>
    </source>
</evidence>
<evidence type="ECO:0000313" key="2">
    <source>
        <dbReference type="EMBL" id="TEB24069.1"/>
    </source>
</evidence>
<evidence type="ECO:0000313" key="3">
    <source>
        <dbReference type="Proteomes" id="UP000298030"/>
    </source>
</evidence>
<reference evidence="2 3" key="1">
    <citation type="journal article" date="2019" name="Nat. Ecol. Evol.">
        <title>Megaphylogeny resolves global patterns of mushroom evolution.</title>
        <authorList>
            <person name="Varga T."/>
            <person name="Krizsan K."/>
            <person name="Foldi C."/>
            <person name="Dima B."/>
            <person name="Sanchez-Garcia M."/>
            <person name="Sanchez-Ramirez S."/>
            <person name="Szollosi G.J."/>
            <person name="Szarkandi J.G."/>
            <person name="Papp V."/>
            <person name="Albert L."/>
            <person name="Andreopoulos W."/>
            <person name="Angelini C."/>
            <person name="Antonin V."/>
            <person name="Barry K.W."/>
            <person name="Bougher N.L."/>
            <person name="Buchanan P."/>
            <person name="Buyck B."/>
            <person name="Bense V."/>
            <person name="Catcheside P."/>
            <person name="Chovatia M."/>
            <person name="Cooper J."/>
            <person name="Damon W."/>
            <person name="Desjardin D."/>
            <person name="Finy P."/>
            <person name="Geml J."/>
            <person name="Haridas S."/>
            <person name="Hughes K."/>
            <person name="Justo A."/>
            <person name="Karasinski D."/>
            <person name="Kautmanova I."/>
            <person name="Kiss B."/>
            <person name="Kocsube S."/>
            <person name="Kotiranta H."/>
            <person name="LaButti K.M."/>
            <person name="Lechner B.E."/>
            <person name="Liimatainen K."/>
            <person name="Lipzen A."/>
            <person name="Lukacs Z."/>
            <person name="Mihaltcheva S."/>
            <person name="Morgado L.N."/>
            <person name="Niskanen T."/>
            <person name="Noordeloos M.E."/>
            <person name="Ohm R.A."/>
            <person name="Ortiz-Santana B."/>
            <person name="Ovrebo C."/>
            <person name="Racz N."/>
            <person name="Riley R."/>
            <person name="Savchenko A."/>
            <person name="Shiryaev A."/>
            <person name="Soop K."/>
            <person name="Spirin V."/>
            <person name="Szebenyi C."/>
            <person name="Tomsovsky M."/>
            <person name="Tulloss R.E."/>
            <person name="Uehling J."/>
            <person name="Grigoriev I.V."/>
            <person name="Vagvolgyi C."/>
            <person name="Papp T."/>
            <person name="Martin F.M."/>
            <person name="Miettinen O."/>
            <person name="Hibbett D.S."/>
            <person name="Nagy L.G."/>
        </authorList>
    </citation>
    <scope>NUCLEOTIDE SEQUENCE [LARGE SCALE GENOMIC DNA]</scope>
    <source>
        <strain evidence="2 3">FP101781</strain>
    </source>
</reference>
<protein>
    <submittedName>
        <fullName evidence="2">Uncharacterized protein</fullName>
    </submittedName>
</protein>
<organism evidence="2 3">
    <name type="scientific">Coprinellus micaceus</name>
    <name type="common">Glistening ink-cap mushroom</name>
    <name type="synonym">Coprinus micaceus</name>
    <dbReference type="NCBI Taxonomy" id="71717"/>
    <lineage>
        <taxon>Eukaryota</taxon>
        <taxon>Fungi</taxon>
        <taxon>Dikarya</taxon>
        <taxon>Basidiomycota</taxon>
        <taxon>Agaricomycotina</taxon>
        <taxon>Agaricomycetes</taxon>
        <taxon>Agaricomycetidae</taxon>
        <taxon>Agaricales</taxon>
        <taxon>Agaricineae</taxon>
        <taxon>Psathyrellaceae</taxon>
        <taxon>Coprinellus</taxon>
    </lineage>
</organism>
<sequence>MASPPFRLDSLDAQQWTTCYHYCAARLYFALTAWNKYVRGVYDRSQEIRPAVFHKFQQAILKEVAWASTVGTVVRSHGMVLEYGQQQGRLVAEVTNIVLDRERVAHPTDLRTFLDRWAHGAAGRSTTLLPWWDSLPWVDVDETFTSLSNLVETFDVEMTLAPLPAPDAEWIIRSNMPEEQQRVEQLQLARFLARQTVAVTAKRLLAVKARMKTLAGEIERRGGSLPLPEEARESDKDEWESDGSVTSLHGGKSHPQDLNPMGDIDQLSPHQWHQFHYWMSARLVDMALAVSQEWEPIEMASPLSSADRAPLVRQMHRQLCWAETVTLLAETRTSVNRTEVMSSAARILIDPGILNHQSLFNFYIHRRDIINAFPSTTAGWWDEPKGPWPRVTLQTWINAFVASAPSFTDATTRYMTQAIDPTTPTSTLLAKGVVDAQMGMHLVTKRRDEVERRLDDLERVILAVEPNALISDREGMRKVAEIIRDWRLGIH</sequence>
<comment type="caution">
    <text evidence="2">The sequence shown here is derived from an EMBL/GenBank/DDBJ whole genome shotgun (WGS) entry which is preliminary data.</text>
</comment>
<keyword evidence="3" id="KW-1185">Reference proteome</keyword>